<name>A0A0A0C073_9CELL</name>
<dbReference type="AlphaFoldDB" id="A0A0A0C073"/>
<protein>
    <submittedName>
        <fullName evidence="1">Uncharacterized protein</fullName>
    </submittedName>
</protein>
<gene>
    <name evidence="1" type="ORF">N868_00585</name>
</gene>
<comment type="caution">
    <text evidence="1">The sequence shown here is derived from an EMBL/GenBank/DDBJ whole genome shotgun (WGS) entry which is preliminary data.</text>
</comment>
<proteinExistence type="predicted"/>
<evidence type="ECO:0000313" key="1">
    <source>
        <dbReference type="EMBL" id="KGM12794.1"/>
    </source>
</evidence>
<dbReference type="EMBL" id="AXCY01000001">
    <property type="protein sequence ID" value="KGM12794.1"/>
    <property type="molecule type" value="Genomic_DNA"/>
</dbReference>
<sequence>MSEIAPRAHDTDVAAAGPVGVLGDLARFEATVRAELERGGLPSHDVFVDVNERAVLVQNIGGVLAPLPPEVRGRSFYISKMIAAATVGLFDAALNYLWDELVNELRRRVAGFDLNYFFDIAVGSGDLRKSLKSEADLKLINDQNLLDAAREIGLITDVGYKRLDHVRYMRNHASAAHPNQVTLTGLDLAQWMQVCIREVIITPPDTVTANTGKLLSNIKRDRLTDDAVRDAAVFFDQLPPDRAATLANGLFGLYTAPARTPVVADNVRTLWPKLWPFVDEDTRHNFGVRHARARASADTDIATAGRELLDLVNGAFYLNADVRAAEMSEALEALMTAHQGWDNFSNEIAPARRVAALAGSNGDIPRPVRDQYVKTLVRTFLGNGSGVSWVASTIYQELLSQLDSDAASRMLRSFLAPDVSSRLSSSSGRTQWAALLDIIELKLTSMTDRSLLADIRAFTGTPDQLRLDTKIVKKARERPV</sequence>
<organism evidence="1 2">
    <name type="scientific">Cellulomonas carbonis T26</name>
    <dbReference type="NCBI Taxonomy" id="947969"/>
    <lineage>
        <taxon>Bacteria</taxon>
        <taxon>Bacillati</taxon>
        <taxon>Actinomycetota</taxon>
        <taxon>Actinomycetes</taxon>
        <taxon>Micrococcales</taxon>
        <taxon>Cellulomonadaceae</taxon>
        <taxon>Cellulomonas</taxon>
    </lineage>
</organism>
<dbReference type="Proteomes" id="UP000029839">
    <property type="component" value="Unassembled WGS sequence"/>
</dbReference>
<dbReference type="RefSeq" id="WP_229734675.1">
    <property type="nucleotide sequence ID" value="NZ_AXCY01000001.1"/>
</dbReference>
<keyword evidence="2" id="KW-1185">Reference proteome</keyword>
<evidence type="ECO:0000313" key="2">
    <source>
        <dbReference type="Proteomes" id="UP000029839"/>
    </source>
</evidence>
<accession>A0A0A0C073</accession>
<reference evidence="1 2" key="1">
    <citation type="submission" date="2013-08" db="EMBL/GenBank/DDBJ databases">
        <title>Genome sequencing of Cellulomonas carbonis T26.</title>
        <authorList>
            <person name="Chen F."/>
            <person name="Li Y."/>
            <person name="Wang G."/>
        </authorList>
    </citation>
    <scope>NUCLEOTIDE SEQUENCE [LARGE SCALE GENOMIC DNA]</scope>
    <source>
        <strain evidence="1 2">T26</strain>
    </source>
</reference>
<reference evidence="1 2" key="2">
    <citation type="journal article" date="2015" name="Stand. Genomic Sci.">
        <title>Draft genome sequence of Cellulomonas carbonis T26(T) and comparative analysis of six Cellulomonas genomes.</title>
        <authorList>
            <person name="Zhuang W."/>
            <person name="Zhang S."/>
            <person name="Xia X."/>
            <person name="Wang G."/>
        </authorList>
    </citation>
    <scope>NUCLEOTIDE SEQUENCE [LARGE SCALE GENOMIC DNA]</scope>
    <source>
        <strain evidence="1 2">T26</strain>
    </source>
</reference>